<name>A0A3D9L684_MARFU</name>
<keyword evidence="1" id="KW-0812">Transmembrane</keyword>
<evidence type="ECO:0000313" key="3">
    <source>
        <dbReference type="Proteomes" id="UP000256779"/>
    </source>
</evidence>
<feature type="transmembrane region" description="Helical" evidence="1">
    <location>
        <begin position="245"/>
        <end position="270"/>
    </location>
</feature>
<dbReference type="RefSeq" id="WP_115867408.1">
    <property type="nucleotide sequence ID" value="NZ_QREG01000005.1"/>
</dbReference>
<keyword evidence="1" id="KW-1133">Transmembrane helix</keyword>
<feature type="transmembrane region" description="Helical" evidence="1">
    <location>
        <begin position="12"/>
        <end position="34"/>
    </location>
</feature>
<organism evidence="2 3">
    <name type="scientific">Marinoscillum furvescens DSM 4134</name>
    <dbReference type="NCBI Taxonomy" id="1122208"/>
    <lineage>
        <taxon>Bacteria</taxon>
        <taxon>Pseudomonadati</taxon>
        <taxon>Bacteroidota</taxon>
        <taxon>Cytophagia</taxon>
        <taxon>Cytophagales</taxon>
        <taxon>Reichenbachiellaceae</taxon>
        <taxon>Marinoscillum</taxon>
    </lineage>
</organism>
<comment type="caution">
    <text evidence="2">The sequence shown here is derived from an EMBL/GenBank/DDBJ whole genome shotgun (WGS) entry which is preliminary data.</text>
</comment>
<proteinExistence type="predicted"/>
<feature type="transmembrane region" description="Helical" evidence="1">
    <location>
        <begin position="204"/>
        <end position="225"/>
    </location>
</feature>
<feature type="transmembrane region" description="Helical" evidence="1">
    <location>
        <begin position="282"/>
        <end position="299"/>
    </location>
</feature>
<dbReference type="EMBL" id="QREG01000005">
    <property type="protein sequence ID" value="REE00400.1"/>
    <property type="molecule type" value="Genomic_DNA"/>
</dbReference>
<dbReference type="AlphaFoldDB" id="A0A3D9L684"/>
<evidence type="ECO:0008006" key="4">
    <source>
        <dbReference type="Google" id="ProtNLM"/>
    </source>
</evidence>
<keyword evidence="1" id="KW-0472">Membrane</keyword>
<keyword evidence="3" id="KW-1185">Reference proteome</keyword>
<feature type="transmembrane region" description="Helical" evidence="1">
    <location>
        <begin position="85"/>
        <end position="105"/>
    </location>
</feature>
<feature type="transmembrane region" description="Helical" evidence="1">
    <location>
        <begin position="117"/>
        <end position="145"/>
    </location>
</feature>
<feature type="transmembrane region" description="Helical" evidence="1">
    <location>
        <begin position="305"/>
        <end position="325"/>
    </location>
</feature>
<evidence type="ECO:0000313" key="2">
    <source>
        <dbReference type="EMBL" id="REE00400.1"/>
    </source>
</evidence>
<gene>
    <name evidence="2" type="ORF">C7460_10521</name>
</gene>
<sequence>MLQFFRINDPYRLIFVFLILVSVRVIWVAVGLPLSLPELKWLLVGQRLGDGFTMYQELFDSTGPLAVMVYKWLDILFGQNRWPHILLSTLVIILQAGIFNSTLLRNKAYDENHYVAAFLYVVVMSSTGDFLALSPQLMALTFVLLSLNQIFRRIDNVVTDELFLISGLYLGTASLFYLPASVFFFVFLLSFVFFSSAVLRRLLLLIYGALIPVVLVWCYFFWFNAADDFLFDFFVAGLIKPKVFYINYVLLLKVGGLLVAAALLGVSVFVTQRFTNFQQKMQQVMILFFLGGIMVTAITREVSTADLVFLVPSVTFFLVYYLLGLQKRIWKALMPYLIVVALLAYPFWWLHHPELEDLRVDEELPHEESSRIMGIGLDLRQYYGQELAGPFLDPFIGKQKLSGLDYYDEASELYKALDHSHPEVIVDEWGVMDRIFYRFPTLAKRYRPVGEGQYVQVSN</sequence>
<evidence type="ECO:0000256" key="1">
    <source>
        <dbReference type="SAM" id="Phobius"/>
    </source>
</evidence>
<accession>A0A3D9L684</accession>
<reference evidence="2 3" key="1">
    <citation type="submission" date="2018-07" db="EMBL/GenBank/DDBJ databases">
        <title>Genomic Encyclopedia of Type Strains, Phase IV (KMG-IV): sequencing the most valuable type-strain genomes for metagenomic binning, comparative biology and taxonomic classification.</title>
        <authorList>
            <person name="Goeker M."/>
        </authorList>
    </citation>
    <scope>NUCLEOTIDE SEQUENCE [LARGE SCALE GENOMIC DNA]</scope>
    <source>
        <strain evidence="2 3">DSM 4134</strain>
    </source>
</reference>
<feature type="transmembrane region" description="Helical" evidence="1">
    <location>
        <begin position="182"/>
        <end position="199"/>
    </location>
</feature>
<dbReference type="Proteomes" id="UP000256779">
    <property type="component" value="Unassembled WGS sequence"/>
</dbReference>
<feature type="transmembrane region" description="Helical" evidence="1">
    <location>
        <begin position="332"/>
        <end position="350"/>
    </location>
</feature>
<protein>
    <recommendedName>
        <fullName evidence="4">Dolichyl-phosphate-mannose-protein mannosyltransferase</fullName>
    </recommendedName>
</protein>